<dbReference type="Proteomes" id="UP000215086">
    <property type="component" value="Chromosome"/>
</dbReference>
<accession>A0A286RAH6</accession>
<name>A0A286RAH6_9BACT</name>
<dbReference type="AlphaFoldDB" id="A0A286RAH6"/>
<dbReference type="EMBL" id="CP018477">
    <property type="protein sequence ID" value="ASV72950.1"/>
    <property type="molecule type" value="Genomic_DNA"/>
</dbReference>
<evidence type="ECO:0000313" key="3">
    <source>
        <dbReference type="Proteomes" id="UP000215086"/>
    </source>
</evidence>
<sequence>MSRPPFDVGSSIPFRRGLKSRAESGAKAPRSMECGDLSPLFGEGFSLHRLVICGVLPQPRKRPTGRGDSRIAPTAHSSFGAPIAPNRKWE</sequence>
<proteinExistence type="predicted"/>
<protein>
    <submittedName>
        <fullName evidence="2">Uncharacterized protein</fullName>
    </submittedName>
</protein>
<feature type="region of interest" description="Disordered" evidence="1">
    <location>
        <begin position="57"/>
        <end position="90"/>
    </location>
</feature>
<dbReference type="KEGG" id="ttf:THTE_0348"/>
<feature type="region of interest" description="Disordered" evidence="1">
    <location>
        <begin position="1"/>
        <end position="32"/>
    </location>
</feature>
<keyword evidence="3" id="KW-1185">Reference proteome</keyword>
<reference evidence="2 3" key="1">
    <citation type="journal article" name="Front. Microbiol.">
        <title>Sugar Metabolism of the First Thermophilic Planctomycete Thermogutta terrifontis: Comparative Genomic and Transcriptomic Approaches.</title>
        <authorList>
            <person name="Elcheninov A.G."/>
            <person name="Menzel P."/>
            <person name="Gudbergsdottir S.R."/>
            <person name="Slesarev A.I."/>
            <person name="Kadnikov V.V."/>
            <person name="Krogh A."/>
            <person name="Bonch-Osmolovskaya E.A."/>
            <person name="Peng X."/>
            <person name="Kublanov I.V."/>
        </authorList>
    </citation>
    <scope>NUCLEOTIDE SEQUENCE [LARGE SCALE GENOMIC DNA]</scope>
    <source>
        <strain evidence="2 3">R1</strain>
    </source>
</reference>
<organism evidence="2 3">
    <name type="scientific">Thermogutta terrifontis</name>
    <dbReference type="NCBI Taxonomy" id="1331910"/>
    <lineage>
        <taxon>Bacteria</taxon>
        <taxon>Pseudomonadati</taxon>
        <taxon>Planctomycetota</taxon>
        <taxon>Planctomycetia</taxon>
        <taxon>Pirellulales</taxon>
        <taxon>Thermoguttaceae</taxon>
        <taxon>Thermogutta</taxon>
    </lineage>
</organism>
<evidence type="ECO:0000256" key="1">
    <source>
        <dbReference type="SAM" id="MobiDB-lite"/>
    </source>
</evidence>
<evidence type="ECO:0000313" key="2">
    <source>
        <dbReference type="EMBL" id="ASV72950.1"/>
    </source>
</evidence>
<gene>
    <name evidence="2" type="ORF">THTE_0348</name>
</gene>